<feature type="transmembrane region" description="Helical" evidence="8">
    <location>
        <begin position="20"/>
        <end position="40"/>
    </location>
</feature>
<dbReference type="GO" id="GO:0022857">
    <property type="term" value="F:transmembrane transporter activity"/>
    <property type="evidence" value="ECO:0007669"/>
    <property type="project" value="InterPro"/>
</dbReference>
<feature type="transmembrane region" description="Helical" evidence="8">
    <location>
        <begin position="377"/>
        <end position="399"/>
    </location>
</feature>
<dbReference type="CDD" id="cd17502">
    <property type="entry name" value="MFS_Azr1_MDR_like"/>
    <property type="match status" value="1"/>
</dbReference>
<dbReference type="Gene3D" id="1.20.1250.20">
    <property type="entry name" value="MFS general substrate transporter like domains"/>
    <property type="match status" value="1"/>
</dbReference>
<dbReference type="Gene3D" id="1.20.1720.10">
    <property type="entry name" value="Multidrug resistance protein D"/>
    <property type="match status" value="1"/>
</dbReference>
<evidence type="ECO:0000313" key="11">
    <source>
        <dbReference type="Proteomes" id="UP000184501"/>
    </source>
</evidence>
<gene>
    <name evidence="10" type="ORF">SAMN05444320_101936</name>
</gene>
<accession>A0A1M4VYG3</accession>
<evidence type="ECO:0000256" key="8">
    <source>
        <dbReference type="SAM" id="Phobius"/>
    </source>
</evidence>
<evidence type="ECO:0000313" key="10">
    <source>
        <dbReference type="EMBL" id="SHE73997.1"/>
    </source>
</evidence>
<sequence>MSDTDARAVPAPAGGSGALSHRQIVTILSGLMLGMLLAALDQTIVSAAMRTIADQLHGQSAQAWATTAYLITSTISTPLYGKLSDIYGRRPFYLASISIFLIGSALCGVAGSMYELAAFRAVQGLGAGGLFSLAIAIMGDIIPPRERGRYQGYFMAVFGSASVLGPVVGGFFAGLDTFVGVTGWRWVFLINLPIGVVALIVVSKVLKLPHNRVNHRVDYLGAIALTVGLVPLLLVAEQGREWGWTSGNSIAMYAIGVVGLVLFVLAERRMGDEAVLPLRLFRSPVFSLGNILNFIVGIGMFGGLLSLPLYLQIVKGTSPTASGLLMVPLTLGIILATGVSGSMISRTGRYRIFPIIGSGAMAVSLLLFSRIGVDTPLWEPCLTMVLMGAGLGLCMQTLVMAVQNDVEPKDMGVATASATFFRQTGGTVGAAVFMSILFGVVGDRIANAFRDAAQTASFQSALSDPAVLANPGNQPVLQMLKGGQQGGAAPSLDDTSFLANLDPRLARPFLEGFSSSMDTVFLAGAAVMVVAFVLNFFLKEVPLPTKSNLERVEDEREALPTIGH</sequence>
<keyword evidence="7 8" id="KW-0472">Membrane</keyword>
<evidence type="ECO:0000256" key="5">
    <source>
        <dbReference type="ARBA" id="ARBA00022692"/>
    </source>
</evidence>
<dbReference type="OrthoDB" id="7375466at2"/>
<name>A0A1M4VYG3_STRHI</name>
<dbReference type="AlphaFoldDB" id="A0A1M4VYG3"/>
<keyword evidence="4" id="KW-1003">Cell membrane</keyword>
<comment type="subcellular location">
    <subcellularLocation>
        <location evidence="1">Cell membrane</location>
        <topology evidence="1">Multi-pass membrane protein</topology>
    </subcellularLocation>
</comment>
<keyword evidence="6 8" id="KW-1133">Transmembrane helix</keyword>
<feature type="transmembrane region" description="Helical" evidence="8">
    <location>
        <begin position="323"/>
        <end position="345"/>
    </location>
</feature>
<feature type="transmembrane region" description="Helical" evidence="8">
    <location>
        <begin position="186"/>
        <end position="206"/>
    </location>
</feature>
<dbReference type="SUPFAM" id="SSF103473">
    <property type="entry name" value="MFS general substrate transporter"/>
    <property type="match status" value="1"/>
</dbReference>
<dbReference type="PANTHER" id="PTHR23501">
    <property type="entry name" value="MAJOR FACILITATOR SUPERFAMILY"/>
    <property type="match status" value="1"/>
</dbReference>
<dbReference type="RefSeq" id="WP_073479989.1">
    <property type="nucleotide sequence ID" value="NZ_FQVN01000001.1"/>
</dbReference>
<dbReference type="STRING" id="2017.SAMN05444320_101936"/>
<dbReference type="InterPro" id="IPR020846">
    <property type="entry name" value="MFS_dom"/>
</dbReference>
<feature type="transmembrane region" description="Helical" evidence="8">
    <location>
        <begin position="352"/>
        <end position="371"/>
    </location>
</feature>
<dbReference type="FunFam" id="1.20.1720.10:FF:000004">
    <property type="entry name" value="EmrB/QacA family drug resistance transporter"/>
    <property type="match status" value="1"/>
</dbReference>
<keyword evidence="5 8" id="KW-0812">Transmembrane</keyword>
<feature type="transmembrane region" description="Helical" evidence="8">
    <location>
        <begin position="519"/>
        <end position="538"/>
    </location>
</feature>
<feature type="domain" description="Major facilitator superfamily (MFS) profile" evidence="9">
    <location>
        <begin position="27"/>
        <end position="543"/>
    </location>
</feature>
<evidence type="ECO:0000256" key="1">
    <source>
        <dbReference type="ARBA" id="ARBA00004651"/>
    </source>
</evidence>
<organism evidence="10 11">
    <name type="scientific">Streptoalloteichus hindustanus</name>
    <dbReference type="NCBI Taxonomy" id="2017"/>
    <lineage>
        <taxon>Bacteria</taxon>
        <taxon>Bacillati</taxon>
        <taxon>Actinomycetota</taxon>
        <taxon>Actinomycetes</taxon>
        <taxon>Pseudonocardiales</taxon>
        <taxon>Pseudonocardiaceae</taxon>
        <taxon>Streptoalloteichus</taxon>
    </lineage>
</organism>
<keyword evidence="3" id="KW-0813">Transport</keyword>
<keyword evidence="11" id="KW-1185">Reference proteome</keyword>
<feature type="transmembrane region" description="Helical" evidence="8">
    <location>
        <begin position="120"/>
        <end position="141"/>
    </location>
</feature>
<dbReference type="PANTHER" id="PTHR23501:SF197">
    <property type="entry name" value="COMD"/>
    <property type="match status" value="1"/>
</dbReference>
<feature type="transmembrane region" description="Helical" evidence="8">
    <location>
        <begin position="420"/>
        <end position="441"/>
    </location>
</feature>
<evidence type="ECO:0000256" key="3">
    <source>
        <dbReference type="ARBA" id="ARBA00022448"/>
    </source>
</evidence>
<feature type="transmembrane region" description="Helical" evidence="8">
    <location>
        <begin position="285"/>
        <end position="311"/>
    </location>
</feature>
<dbReference type="InterPro" id="IPR011701">
    <property type="entry name" value="MFS"/>
</dbReference>
<feature type="transmembrane region" description="Helical" evidence="8">
    <location>
        <begin position="153"/>
        <end position="174"/>
    </location>
</feature>
<dbReference type="InterPro" id="IPR004638">
    <property type="entry name" value="EmrB-like"/>
</dbReference>
<dbReference type="InterPro" id="IPR036259">
    <property type="entry name" value="MFS_trans_sf"/>
</dbReference>
<feature type="transmembrane region" description="Helical" evidence="8">
    <location>
        <begin position="92"/>
        <end position="114"/>
    </location>
</feature>
<evidence type="ECO:0000256" key="7">
    <source>
        <dbReference type="ARBA" id="ARBA00023136"/>
    </source>
</evidence>
<feature type="transmembrane region" description="Helical" evidence="8">
    <location>
        <begin position="218"/>
        <end position="236"/>
    </location>
</feature>
<comment type="similarity">
    <text evidence="2">Belongs to the major facilitator superfamily. TCR/Tet family.</text>
</comment>
<proteinExistence type="inferred from homology"/>
<dbReference type="NCBIfam" id="TIGR00711">
    <property type="entry name" value="efflux_EmrB"/>
    <property type="match status" value="1"/>
</dbReference>
<evidence type="ECO:0000256" key="2">
    <source>
        <dbReference type="ARBA" id="ARBA00007520"/>
    </source>
</evidence>
<feature type="transmembrane region" description="Helical" evidence="8">
    <location>
        <begin position="242"/>
        <end position="265"/>
    </location>
</feature>
<dbReference type="Pfam" id="PF07690">
    <property type="entry name" value="MFS_1"/>
    <property type="match status" value="1"/>
</dbReference>
<evidence type="ECO:0000256" key="4">
    <source>
        <dbReference type="ARBA" id="ARBA00022475"/>
    </source>
</evidence>
<dbReference type="GO" id="GO:0005886">
    <property type="term" value="C:plasma membrane"/>
    <property type="evidence" value="ECO:0007669"/>
    <property type="project" value="UniProtKB-SubCell"/>
</dbReference>
<reference evidence="10 11" key="1">
    <citation type="submission" date="2016-11" db="EMBL/GenBank/DDBJ databases">
        <authorList>
            <person name="Jaros S."/>
            <person name="Januszkiewicz K."/>
            <person name="Wedrychowicz H."/>
        </authorList>
    </citation>
    <scope>NUCLEOTIDE SEQUENCE [LARGE SCALE GENOMIC DNA]</scope>
    <source>
        <strain evidence="10 11">DSM 44523</strain>
    </source>
</reference>
<evidence type="ECO:0000259" key="9">
    <source>
        <dbReference type="PROSITE" id="PS50850"/>
    </source>
</evidence>
<dbReference type="Proteomes" id="UP000184501">
    <property type="component" value="Unassembled WGS sequence"/>
</dbReference>
<dbReference type="EMBL" id="FQVN01000001">
    <property type="protein sequence ID" value="SHE73997.1"/>
    <property type="molecule type" value="Genomic_DNA"/>
</dbReference>
<evidence type="ECO:0000256" key="6">
    <source>
        <dbReference type="ARBA" id="ARBA00022989"/>
    </source>
</evidence>
<dbReference type="PROSITE" id="PS50850">
    <property type="entry name" value="MFS"/>
    <property type="match status" value="1"/>
</dbReference>
<protein>
    <submittedName>
        <fullName evidence="10">Drug resistance transporter, EmrB/QacA subfamily</fullName>
    </submittedName>
</protein>